<evidence type="ECO:0000313" key="2">
    <source>
        <dbReference type="Proteomes" id="UP000593572"/>
    </source>
</evidence>
<protein>
    <recommendedName>
        <fullName evidence="3">RNase H type-1 domain-containing protein</fullName>
    </recommendedName>
</protein>
<name>A0A7J8LZP7_9ROSI</name>
<feature type="non-terminal residue" evidence="1">
    <location>
        <position position="80"/>
    </location>
</feature>
<keyword evidence="2" id="KW-1185">Reference proteome</keyword>
<organism evidence="1 2">
    <name type="scientific">Gossypium lobatum</name>
    <dbReference type="NCBI Taxonomy" id="34289"/>
    <lineage>
        <taxon>Eukaryota</taxon>
        <taxon>Viridiplantae</taxon>
        <taxon>Streptophyta</taxon>
        <taxon>Embryophyta</taxon>
        <taxon>Tracheophyta</taxon>
        <taxon>Spermatophyta</taxon>
        <taxon>Magnoliopsida</taxon>
        <taxon>eudicotyledons</taxon>
        <taxon>Gunneridae</taxon>
        <taxon>Pentapetalae</taxon>
        <taxon>rosids</taxon>
        <taxon>malvids</taxon>
        <taxon>Malvales</taxon>
        <taxon>Malvaceae</taxon>
        <taxon>Malvoideae</taxon>
        <taxon>Gossypium</taxon>
    </lineage>
</organism>
<dbReference type="Proteomes" id="UP000593572">
    <property type="component" value="Unassembled WGS sequence"/>
</dbReference>
<dbReference type="EMBL" id="JABEZX010000006">
    <property type="protein sequence ID" value="MBA0557915.1"/>
    <property type="molecule type" value="Genomic_DNA"/>
</dbReference>
<gene>
    <name evidence="1" type="ORF">Golob_014957</name>
</gene>
<proteinExistence type="predicted"/>
<accession>A0A7J8LZP7</accession>
<evidence type="ECO:0000313" key="1">
    <source>
        <dbReference type="EMBL" id="MBA0557915.1"/>
    </source>
</evidence>
<comment type="caution">
    <text evidence="1">The sequence shown here is derived from an EMBL/GenBank/DDBJ whole genome shotgun (WGS) entry which is preliminary data.</text>
</comment>
<dbReference type="AlphaFoldDB" id="A0A7J8LZP7"/>
<reference evidence="1 2" key="1">
    <citation type="journal article" date="2019" name="Genome Biol. Evol.">
        <title>Insights into the evolution of the New World diploid cottons (Gossypium, subgenus Houzingenia) based on genome sequencing.</title>
        <authorList>
            <person name="Grover C.E."/>
            <person name="Arick M.A. 2nd"/>
            <person name="Thrash A."/>
            <person name="Conover J.L."/>
            <person name="Sanders W.S."/>
            <person name="Peterson D.G."/>
            <person name="Frelichowski J.E."/>
            <person name="Scheffler J.A."/>
            <person name="Scheffler B.E."/>
            <person name="Wendel J.F."/>
        </authorList>
    </citation>
    <scope>NUCLEOTIDE SEQUENCE [LARGE SCALE GENOMIC DNA]</scope>
    <source>
        <strain evidence="1">157</strain>
        <tissue evidence="1">Leaf</tissue>
    </source>
</reference>
<sequence>MGSRIAAIGGVLWDGNWILGYNHYLGECSIFYVELWDILDELVFLQIQGYNRVVTQSNSTFGSLYWIRGVMEKLCNSKST</sequence>
<evidence type="ECO:0008006" key="3">
    <source>
        <dbReference type="Google" id="ProtNLM"/>
    </source>
</evidence>